<evidence type="ECO:0000313" key="1">
    <source>
        <dbReference type="EMBL" id="CEG14645.1"/>
    </source>
</evidence>
<gene>
    <name evidence="1" type="ORF">XAC3562_120112</name>
</gene>
<reference evidence="1 2" key="1">
    <citation type="submission" date="2014-09" db="EMBL/GenBank/DDBJ databases">
        <authorList>
            <person name="Regsiter A."/>
        </authorList>
    </citation>
    <scope>NUCLEOTIDE SEQUENCE [LARGE SCALE GENOMIC DNA]</scope>
</reference>
<comment type="caution">
    <text evidence="1">The sequence shown here is derived from an EMBL/GenBank/DDBJ whole genome shotgun (WGS) entry which is preliminary data.</text>
</comment>
<proteinExistence type="predicted"/>
<dbReference type="Proteomes" id="UP000052230">
    <property type="component" value="Unassembled WGS sequence"/>
</dbReference>
<accession>A0A0U5FCB5</accession>
<sequence>MPPMSAYYLSFYRALMSHQQEI</sequence>
<dbReference type="EMBL" id="CCXZ01000024">
    <property type="protein sequence ID" value="CEG14645.1"/>
    <property type="molecule type" value="Genomic_DNA"/>
</dbReference>
<dbReference type="AlphaFoldDB" id="A0A0U5FCB5"/>
<organism evidence="1 2">
    <name type="scientific">Xanthomonas citri pv. citri</name>
    <dbReference type="NCBI Taxonomy" id="611301"/>
    <lineage>
        <taxon>Bacteria</taxon>
        <taxon>Pseudomonadati</taxon>
        <taxon>Pseudomonadota</taxon>
        <taxon>Gammaproteobacteria</taxon>
        <taxon>Lysobacterales</taxon>
        <taxon>Lysobacteraceae</taxon>
        <taxon>Xanthomonas</taxon>
    </lineage>
</organism>
<name>A0A0U5FCB5_XANCI</name>
<keyword evidence="2" id="KW-1185">Reference proteome</keyword>
<evidence type="ECO:0000313" key="2">
    <source>
        <dbReference type="Proteomes" id="UP000052230"/>
    </source>
</evidence>
<protein>
    <submittedName>
        <fullName evidence="1">Uncharacterized protein</fullName>
    </submittedName>
</protein>